<dbReference type="AlphaFoldDB" id="A0AAV7K9E5"/>
<keyword evidence="2" id="KW-1133">Transmembrane helix</keyword>
<dbReference type="PANTHER" id="PTHR11206">
    <property type="entry name" value="MULTIDRUG RESISTANCE PROTEIN"/>
    <property type="match status" value="1"/>
</dbReference>
<comment type="similarity">
    <text evidence="1">Belongs to the multi antimicrobial extrusion (MATE) (TC 2.A.66.1) family.</text>
</comment>
<proteinExistence type="inferred from homology"/>
<feature type="transmembrane region" description="Helical" evidence="2">
    <location>
        <begin position="406"/>
        <end position="428"/>
    </location>
</feature>
<keyword evidence="4" id="KW-1185">Reference proteome</keyword>
<feature type="transmembrane region" description="Helical" evidence="2">
    <location>
        <begin position="40"/>
        <end position="62"/>
    </location>
</feature>
<organism evidence="3 4">
    <name type="scientific">Oopsacas minuta</name>
    <dbReference type="NCBI Taxonomy" id="111878"/>
    <lineage>
        <taxon>Eukaryota</taxon>
        <taxon>Metazoa</taxon>
        <taxon>Porifera</taxon>
        <taxon>Hexactinellida</taxon>
        <taxon>Hexasterophora</taxon>
        <taxon>Lyssacinosida</taxon>
        <taxon>Leucopsacidae</taxon>
        <taxon>Oopsacas</taxon>
    </lineage>
</organism>
<dbReference type="GO" id="GO:0016020">
    <property type="term" value="C:membrane"/>
    <property type="evidence" value="ECO:0007669"/>
    <property type="project" value="InterPro"/>
</dbReference>
<sequence length="429" mass="47600">MRALVIASLTCFPLWSIWVSVTPLVYYATGDQTVAEGAGRYTMLFCFAYPTFTLGNFASAFLQSQKIVFAVLWILVVGCVINISFQYIFIVILQQGTSGVPLAYLISMILVTLFLFAYIRISKIHLNFSGLSFTMFSDWLHFLRYGAVSVLQVLIDRSIMRIVPIVVIGVILKDTQQLALAGILNAVWYVTSAVTVGYGISASVRIANLLGESNLNGAKKSTVLVVVFIFVLQCCLRMSVFSLASPLSYLFTSVEGMREQIEFGVKIVGLCVSLDTFSAIRGIATACGLQFYALLIQFTFLIIISAPLGVVLTFYVSWRAVALILIPSIGYFISSIFLLILLYCYSWDNIQNKVSLDSRLQNPNLNERQLLVSDDDPPLPSSSQDSNGGTPYPFPPLSNLHNIFRILRFLILLIIGIIIFVLVCSYVFQ</sequence>
<feature type="transmembrane region" description="Helical" evidence="2">
    <location>
        <begin position="221"/>
        <end position="243"/>
    </location>
</feature>
<keyword evidence="2" id="KW-0812">Transmembrane</keyword>
<evidence type="ECO:0000256" key="2">
    <source>
        <dbReference type="SAM" id="Phobius"/>
    </source>
</evidence>
<feature type="transmembrane region" description="Helical" evidence="2">
    <location>
        <begin position="178"/>
        <end position="200"/>
    </location>
</feature>
<feature type="transmembrane region" description="Helical" evidence="2">
    <location>
        <begin position="321"/>
        <end position="345"/>
    </location>
</feature>
<evidence type="ECO:0000313" key="3">
    <source>
        <dbReference type="EMBL" id="KAI6657717.1"/>
    </source>
</evidence>
<dbReference type="Proteomes" id="UP001165289">
    <property type="component" value="Unassembled WGS sequence"/>
</dbReference>
<dbReference type="EMBL" id="JAKMXF010000111">
    <property type="protein sequence ID" value="KAI6657717.1"/>
    <property type="molecule type" value="Genomic_DNA"/>
</dbReference>
<feature type="transmembrane region" description="Helical" evidence="2">
    <location>
        <begin position="69"/>
        <end position="90"/>
    </location>
</feature>
<protein>
    <submittedName>
        <fullName evidence="3">Multidrug and toxin extrusion protein 1-like</fullName>
    </submittedName>
</protein>
<name>A0AAV7K9E5_9METZ</name>
<accession>A0AAV7K9E5</accession>
<dbReference type="GO" id="GO:0015297">
    <property type="term" value="F:antiporter activity"/>
    <property type="evidence" value="ECO:0007669"/>
    <property type="project" value="InterPro"/>
</dbReference>
<keyword evidence="2" id="KW-0472">Membrane</keyword>
<feature type="transmembrane region" description="Helical" evidence="2">
    <location>
        <begin position="102"/>
        <end position="121"/>
    </location>
</feature>
<reference evidence="3 4" key="1">
    <citation type="journal article" date="2023" name="BMC Biol.">
        <title>The compact genome of the sponge Oopsacas minuta (Hexactinellida) is lacking key metazoan core genes.</title>
        <authorList>
            <person name="Santini S."/>
            <person name="Schenkelaars Q."/>
            <person name="Jourda C."/>
            <person name="Duchesne M."/>
            <person name="Belahbib H."/>
            <person name="Rocher C."/>
            <person name="Selva M."/>
            <person name="Riesgo A."/>
            <person name="Vervoort M."/>
            <person name="Leys S.P."/>
            <person name="Kodjabachian L."/>
            <person name="Le Bivic A."/>
            <person name="Borchiellini C."/>
            <person name="Claverie J.M."/>
            <person name="Renard E."/>
        </authorList>
    </citation>
    <scope>NUCLEOTIDE SEQUENCE [LARGE SCALE GENOMIC DNA]</scope>
    <source>
        <strain evidence="3">SPO-2</strain>
    </source>
</reference>
<evidence type="ECO:0000313" key="4">
    <source>
        <dbReference type="Proteomes" id="UP001165289"/>
    </source>
</evidence>
<feature type="transmembrane region" description="Helical" evidence="2">
    <location>
        <begin position="291"/>
        <end position="315"/>
    </location>
</feature>
<dbReference type="Pfam" id="PF01554">
    <property type="entry name" value="MatE"/>
    <property type="match status" value="2"/>
</dbReference>
<dbReference type="InterPro" id="IPR002528">
    <property type="entry name" value="MATE_fam"/>
</dbReference>
<gene>
    <name evidence="3" type="ORF">LOD99_462</name>
</gene>
<comment type="caution">
    <text evidence="3">The sequence shown here is derived from an EMBL/GenBank/DDBJ whole genome shotgun (WGS) entry which is preliminary data.</text>
</comment>
<dbReference type="GO" id="GO:0042910">
    <property type="term" value="F:xenobiotic transmembrane transporter activity"/>
    <property type="evidence" value="ECO:0007669"/>
    <property type="project" value="InterPro"/>
</dbReference>
<evidence type="ECO:0000256" key="1">
    <source>
        <dbReference type="ARBA" id="ARBA00010199"/>
    </source>
</evidence>